<dbReference type="AlphaFoldDB" id="D8M4K3"/>
<dbReference type="GeneID" id="24920078"/>
<name>D8M4K3_BLAHO</name>
<accession>D8M4K3</accession>
<proteinExistence type="predicted"/>
<dbReference type="InParanoid" id="D8M4K3"/>
<sequence length="26" mass="2814">MGMKRSQSADVFGRGNVQFVLQGDSV</sequence>
<evidence type="ECO:0000313" key="2">
    <source>
        <dbReference type="Proteomes" id="UP000008312"/>
    </source>
</evidence>
<protein>
    <submittedName>
        <fullName evidence="1">Uncharacterized protein</fullName>
    </submittedName>
</protein>
<dbReference type="EMBL" id="FN668653">
    <property type="protein sequence ID" value="CBK22992.2"/>
    <property type="molecule type" value="Genomic_DNA"/>
</dbReference>
<reference evidence="1" key="1">
    <citation type="submission" date="2010-02" db="EMBL/GenBank/DDBJ databases">
        <title>Sequencing and annotation of the Blastocystis hominis genome.</title>
        <authorList>
            <person name="Wincker P."/>
        </authorList>
    </citation>
    <scope>NUCLEOTIDE SEQUENCE</scope>
    <source>
        <strain evidence="1">Singapore isolate B</strain>
    </source>
</reference>
<keyword evidence="2" id="KW-1185">Reference proteome</keyword>
<gene>
    <name evidence="1" type="ORF">GSBLH_T00002950001</name>
</gene>
<evidence type="ECO:0000313" key="1">
    <source>
        <dbReference type="EMBL" id="CBK22992.2"/>
    </source>
</evidence>
<organism evidence="1">
    <name type="scientific">Blastocystis hominis</name>
    <dbReference type="NCBI Taxonomy" id="12968"/>
    <lineage>
        <taxon>Eukaryota</taxon>
        <taxon>Sar</taxon>
        <taxon>Stramenopiles</taxon>
        <taxon>Bigyra</taxon>
        <taxon>Opalozoa</taxon>
        <taxon>Opalinata</taxon>
        <taxon>Blastocystidae</taxon>
        <taxon>Blastocystis</taxon>
    </lineage>
</organism>
<dbReference type="RefSeq" id="XP_012897040.1">
    <property type="nucleotide sequence ID" value="XM_013041586.1"/>
</dbReference>
<dbReference type="Proteomes" id="UP000008312">
    <property type="component" value="Unassembled WGS sequence"/>
</dbReference>